<evidence type="ECO:0000313" key="6">
    <source>
        <dbReference type="Proteomes" id="UP000265882"/>
    </source>
</evidence>
<keyword evidence="3" id="KW-0411">Iron-sulfur</keyword>
<dbReference type="Gene3D" id="1.10.1060.10">
    <property type="entry name" value="Alpha-helical ferredoxin"/>
    <property type="match status" value="1"/>
</dbReference>
<dbReference type="InterPro" id="IPR036188">
    <property type="entry name" value="FAD/NAD-bd_sf"/>
</dbReference>
<proteinExistence type="predicted"/>
<dbReference type="Proteomes" id="UP000265882">
    <property type="component" value="Unassembled WGS sequence"/>
</dbReference>
<evidence type="ECO:0000256" key="2">
    <source>
        <dbReference type="ARBA" id="ARBA00023004"/>
    </source>
</evidence>
<evidence type="ECO:0000256" key="3">
    <source>
        <dbReference type="ARBA" id="ARBA00023014"/>
    </source>
</evidence>
<evidence type="ECO:0000313" key="5">
    <source>
        <dbReference type="EMBL" id="RJP18843.1"/>
    </source>
</evidence>
<dbReference type="InterPro" id="IPR017900">
    <property type="entry name" value="4Fe4S_Fe_S_CS"/>
</dbReference>
<dbReference type="Pfam" id="PF14691">
    <property type="entry name" value="Fer4_20"/>
    <property type="match status" value="1"/>
</dbReference>
<keyword evidence="2" id="KW-0408">Iron</keyword>
<feature type="domain" description="4Fe-4S ferredoxin-type" evidence="4">
    <location>
        <begin position="518"/>
        <end position="547"/>
    </location>
</feature>
<dbReference type="Pfam" id="PF00037">
    <property type="entry name" value="Fer4"/>
    <property type="match status" value="1"/>
</dbReference>
<dbReference type="PROSITE" id="PS51379">
    <property type="entry name" value="4FE4S_FER_2"/>
    <property type="match status" value="1"/>
</dbReference>
<dbReference type="PRINTS" id="PR00419">
    <property type="entry name" value="ADXRDTASE"/>
</dbReference>
<dbReference type="InterPro" id="IPR017896">
    <property type="entry name" value="4Fe4S_Fe-S-bd"/>
</dbReference>
<dbReference type="PANTHER" id="PTHR42783">
    <property type="entry name" value="GLUTAMATE SYNTHASE [NADPH] SMALL CHAIN"/>
    <property type="match status" value="1"/>
</dbReference>
<dbReference type="InterPro" id="IPR028261">
    <property type="entry name" value="DPD_II"/>
</dbReference>
<evidence type="ECO:0000259" key="4">
    <source>
        <dbReference type="PROSITE" id="PS51379"/>
    </source>
</evidence>
<dbReference type="NCBIfam" id="NF009410">
    <property type="entry name" value="PRK12771.1"/>
    <property type="match status" value="1"/>
</dbReference>
<sequence length="550" mass="60488">MSAKKEKKLPKILPAPGPVSRAGVVDNLTGSWRYLRPRYEEKLSPCIAACPAGERVELWIRRLQEGNLEEAGRIIREVNPFPRVCGRVCFHPCETECNRGQFDRPIAIHALERYIGDHTKSKVGKYKFPQTGKRIAVLGAGPAGLTCAFHLARLGHSVTIFEAETEPGGLLRYGIPAYRLPKDVLCEEIDNILSLGIDLKTGTAINDLEELRQRHDAVFLASGFGSVRKLGIPGEEEERVIDALSFLKLVNSGRIPAIGKTVLVIGGGNAAVDAARSALRLGAQPTLLYRRTRNEMPAYAPEVEEAQKEGVAIRYLVQLSEIARDAGGGLLVACEQCRLGEPDRSGRRQPEPLAGSRFLLQADTVITAIGEAPDNRLMEQALTQSKASAELRENVFIGGDLVTSIRTVSHAIGSGRRAAILIHASLGGSIEDPAAYPEHDVARFESLNMDYFPHKPRIRLPMLSLRERERTFQEIYRDIHSHSATEEAGRCFHCGACIACDTCRIYCPDIAIRKSGAADYSIDYDYCKGCGICAFECPRNAMTLDEETRL</sequence>
<protein>
    <submittedName>
        <fullName evidence="5">FAD-dependent oxidoreductase</fullName>
    </submittedName>
</protein>
<dbReference type="PROSITE" id="PS00198">
    <property type="entry name" value="4FE4S_FER_1"/>
    <property type="match status" value="1"/>
</dbReference>
<reference evidence="5 6" key="1">
    <citation type="journal article" date="2017" name="ISME J.">
        <title>Energy and carbon metabolisms in a deep terrestrial subsurface fluid microbial community.</title>
        <authorList>
            <person name="Momper L."/>
            <person name="Jungbluth S.P."/>
            <person name="Lee M.D."/>
            <person name="Amend J.P."/>
        </authorList>
    </citation>
    <scope>NUCLEOTIDE SEQUENCE [LARGE SCALE GENOMIC DNA]</scope>
    <source>
        <strain evidence="5">SURF_5</strain>
    </source>
</reference>
<dbReference type="AlphaFoldDB" id="A0A3A4NC22"/>
<name>A0A3A4NC22_ABYX5</name>
<dbReference type="InterPro" id="IPR023753">
    <property type="entry name" value="FAD/NAD-binding_dom"/>
</dbReference>
<dbReference type="Gene3D" id="3.50.50.60">
    <property type="entry name" value="FAD/NAD(P)-binding domain"/>
    <property type="match status" value="2"/>
</dbReference>
<accession>A0A3A4NC22</accession>
<organism evidence="5 6">
    <name type="scientific">Abyssobacteria bacterium (strain SURF_5)</name>
    <dbReference type="NCBI Taxonomy" id="2093360"/>
    <lineage>
        <taxon>Bacteria</taxon>
        <taxon>Pseudomonadati</taxon>
        <taxon>Candidatus Hydrogenedentota</taxon>
        <taxon>Candidatus Abyssobacteria</taxon>
    </lineage>
</organism>
<keyword evidence="1" id="KW-0479">Metal-binding</keyword>
<dbReference type="SUPFAM" id="SSF46548">
    <property type="entry name" value="alpha-helical ferredoxin"/>
    <property type="match status" value="2"/>
</dbReference>
<dbReference type="GO" id="GO:0051536">
    <property type="term" value="F:iron-sulfur cluster binding"/>
    <property type="evidence" value="ECO:0007669"/>
    <property type="project" value="UniProtKB-KW"/>
</dbReference>
<dbReference type="Pfam" id="PF07992">
    <property type="entry name" value="Pyr_redox_2"/>
    <property type="match status" value="1"/>
</dbReference>
<dbReference type="SUPFAM" id="SSF51971">
    <property type="entry name" value="Nucleotide-binding domain"/>
    <property type="match status" value="1"/>
</dbReference>
<gene>
    <name evidence="5" type="ORF">C4520_13775</name>
</gene>
<comment type="caution">
    <text evidence="5">The sequence shown here is derived from an EMBL/GenBank/DDBJ whole genome shotgun (WGS) entry which is preliminary data.</text>
</comment>
<dbReference type="GO" id="GO:0016491">
    <property type="term" value="F:oxidoreductase activity"/>
    <property type="evidence" value="ECO:0007669"/>
    <property type="project" value="InterPro"/>
</dbReference>
<dbReference type="Gene3D" id="3.30.70.20">
    <property type="match status" value="1"/>
</dbReference>
<dbReference type="PANTHER" id="PTHR42783:SF3">
    <property type="entry name" value="GLUTAMATE SYNTHASE [NADPH] SMALL CHAIN-RELATED"/>
    <property type="match status" value="1"/>
</dbReference>
<evidence type="ECO:0000256" key="1">
    <source>
        <dbReference type="ARBA" id="ARBA00022723"/>
    </source>
</evidence>
<dbReference type="GO" id="GO:0046872">
    <property type="term" value="F:metal ion binding"/>
    <property type="evidence" value="ECO:0007669"/>
    <property type="project" value="UniProtKB-KW"/>
</dbReference>
<dbReference type="EMBL" id="QZKU01000096">
    <property type="protein sequence ID" value="RJP18843.1"/>
    <property type="molecule type" value="Genomic_DNA"/>
</dbReference>
<dbReference type="InterPro" id="IPR009051">
    <property type="entry name" value="Helical_ferredxn"/>
</dbReference>